<evidence type="ECO:0000256" key="1">
    <source>
        <dbReference type="ARBA" id="ARBA00022723"/>
    </source>
</evidence>
<dbReference type="InterPro" id="IPR020843">
    <property type="entry name" value="ER"/>
</dbReference>
<evidence type="ECO:0000313" key="6">
    <source>
        <dbReference type="EMBL" id="MCK0085871.1"/>
    </source>
</evidence>
<dbReference type="SMART" id="SM00829">
    <property type="entry name" value="PKS_ER"/>
    <property type="match status" value="1"/>
</dbReference>
<dbReference type="InterPro" id="IPR011032">
    <property type="entry name" value="GroES-like_sf"/>
</dbReference>
<dbReference type="Pfam" id="PF08240">
    <property type="entry name" value="ADH_N"/>
    <property type="match status" value="1"/>
</dbReference>
<keyword evidence="2 4" id="KW-0862">Zinc</keyword>
<comment type="cofactor">
    <cofactor evidence="4">
        <name>Zn(2+)</name>
        <dbReference type="ChEBI" id="CHEBI:29105"/>
    </cofactor>
</comment>
<dbReference type="InterPro" id="IPR013154">
    <property type="entry name" value="ADH-like_N"/>
</dbReference>
<dbReference type="SUPFAM" id="SSF50129">
    <property type="entry name" value="GroES-like"/>
    <property type="match status" value="1"/>
</dbReference>
<dbReference type="GO" id="GO:0016491">
    <property type="term" value="F:oxidoreductase activity"/>
    <property type="evidence" value="ECO:0007669"/>
    <property type="project" value="UniProtKB-KW"/>
</dbReference>
<reference evidence="6" key="1">
    <citation type="journal article" date="2022" name="Cell Host Microbe">
        <title>Colonization of the live biotherapeutic product VE303 and modulation of the microbiota and metabolites in healthy volunteers.</title>
        <authorList>
            <person name="Dsouza M."/>
            <person name="Menon R."/>
            <person name="Crossette E."/>
            <person name="Bhattarai S.K."/>
            <person name="Schneider J."/>
            <person name="Kim Y.G."/>
            <person name="Reddy S."/>
            <person name="Caballero S."/>
            <person name="Felix C."/>
            <person name="Cornacchione L."/>
            <person name="Hendrickson J."/>
            <person name="Watson A.R."/>
            <person name="Minot S.S."/>
            <person name="Greenfield N."/>
            <person name="Schopf L."/>
            <person name="Szabady R."/>
            <person name="Patarroyo J."/>
            <person name="Smith W."/>
            <person name="Harrison P."/>
            <person name="Kuijper E.J."/>
            <person name="Kelly C.P."/>
            <person name="Olle B."/>
            <person name="Bobilev D."/>
            <person name="Silber J.L."/>
            <person name="Bucci V."/>
            <person name="Roberts B."/>
            <person name="Faith J."/>
            <person name="Norman J.M."/>
        </authorList>
    </citation>
    <scope>NUCLEOTIDE SEQUENCE</scope>
    <source>
        <strain evidence="6">VE303-04</strain>
    </source>
</reference>
<dbReference type="SUPFAM" id="SSF51735">
    <property type="entry name" value="NAD(P)-binding Rossmann-fold domains"/>
    <property type="match status" value="1"/>
</dbReference>
<dbReference type="PROSITE" id="PS00059">
    <property type="entry name" value="ADH_ZINC"/>
    <property type="match status" value="1"/>
</dbReference>
<feature type="domain" description="Enoyl reductase (ER)" evidence="5">
    <location>
        <begin position="8"/>
        <end position="333"/>
    </location>
</feature>
<dbReference type="GO" id="GO:0008270">
    <property type="term" value="F:zinc ion binding"/>
    <property type="evidence" value="ECO:0007669"/>
    <property type="project" value="InterPro"/>
</dbReference>
<dbReference type="InterPro" id="IPR002328">
    <property type="entry name" value="ADH_Zn_CS"/>
</dbReference>
<organism evidence="6 7">
    <name type="scientific">Clostridium symbiosum</name>
    <name type="common">Bacteroides symbiosus</name>
    <dbReference type="NCBI Taxonomy" id="1512"/>
    <lineage>
        <taxon>Bacteria</taxon>
        <taxon>Bacillati</taxon>
        <taxon>Bacillota</taxon>
        <taxon>Clostridia</taxon>
        <taxon>Lachnospirales</taxon>
        <taxon>Lachnospiraceae</taxon>
        <taxon>Otoolea</taxon>
    </lineage>
</organism>
<dbReference type="AlphaFoldDB" id="A0AAW5F0R4"/>
<evidence type="ECO:0000313" key="7">
    <source>
        <dbReference type="Proteomes" id="UP001203136"/>
    </source>
</evidence>
<dbReference type="InterPro" id="IPR036291">
    <property type="entry name" value="NAD(P)-bd_dom_sf"/>
</dbReference>
<dbReference type="Gene3D" id="3.40.50.720">
    <property type="entry name" value="NAD(P)-binding Rossmann-like Domain"/>
    <property type="match status" value="1"/>
</dbReference>
<name>A0AAW5F0R4_CLOSY</name>
<evidence type="ECO:0000256" key="4">
    <source>
        <dbReference type="RuleBase" id="RU361277"/>
    </source>
</evidence>
<accession>A0AAW5F0R4</accession>
<keyword evidence="1 4" id="KW-0479">Metal-binding</keyword>
<dbReference type="RefSeq" id="WP_024738155.1">
    <property type="nucleotide sequence ID" value="NZ_JADMPA010000017.1"/>
</dbReference>
<keyword evidence="3" id="KW-0560">Oxidoreductase</keyword>
<evidence type="ECO:0000256" key="3">
    <source>
        <dbReference type="ARBA" id="ARBA00023002"/>
    </source>
</evidence>
<dbReference type="InterPro" id="IPR050129">
    <property type="entry name" value="Zn_alcohol_dh"/>
</dbReference>
<proteinExistence type="inferred from homology"/>
<dbReference type="PANTHER" id="PTHR43401:SF2">
    <property type="entry name" value="L-THREONINE 3-DEHYDROGENASE"/>
    <property type="match status" value="1"/>
</dbReference>
<dbReference type="Proteomes" id="UP001203136">
    <property type="component" value="Unassembled WGS sequence"/>
</dbReference>
<gene>
    <name evidence="6" type="ORF">K5I21_08335</name>
</gene>
<comment type="similarity">
    <text evidence="4">Belongs to the zinc-containing alcohol dehydrogenase family.</text>
</comment>
<evidence type="ECO:0000256" key="2">
    <source>
        <dbReference type="ARBA" id="ARBA00022833"/>
    </source>
</evidence>
<dbReference type="Pfam" id="PF00107">
    <property type="entry name" value="ADH_zinc_N"/>
    <property type="match status" value="1"/>
</dbReference>
<comment type="caution">
    <text evidence="6">The sequence shown here is derived from an EMBL/GenBank/DDBJ whole genome shotgun (WGS) entry which is preliminary data.</text>
</comment>
<dbReference type="InterPro" id="IPR013149">
    <property type="entry name" value="ADH-like_C"/>
</dbReference>
<protein>
    <submittedName>
        <fullName evidence="6">Alcohol dehydrogenase catalytic domain-containing protein</fullName>
    </submittedName>
</protein>
<dbReference type="PANTHER" id="PTHR43401">
    <property type="entry name" value="L-THREONINE 3-DEHYDROGENASE"/>
    <property type="match status" value="1"/>
</dbReference>
<dbReference type="EMBL" id="JAINVB010000001">
    <property type="protein sequence ID" value="MCK0085871.1"/>
    <property type="molecule type" value="Genomic_DNA"/>
</dbReference>
<evidence type="ECO:0000259" key="5">
    <source>
        <dbReference type="SMART" id="SM00829"/>
    </source>
</evidence>
<dbReference type="Gene3D" id="3.90.180.10">
    <property type="entry name" value="Medium-chain alcohol dehydrogenases, catalytic domain"/>
    <property type="match status" value="1"/>
</dbReference>
<sequence>MKAAFVTGIEKVEIKEIDKPAISDTEVLIKTKTVGVCGSDLHLFRGTHPFRHAPAILGHEIAGDVVEIGSKVTNIKVGDRVTVEPQVGCGECEMCKRGLVSLCSGKKVPGTPEWIGAFSEYFNADEKTVYKLADQTSYEMGTLAEPLAVAVHTVNHAETRTGGLVILGAGTIGQLILAVARKRGYSPIIVTDTAAFNREFAVKHGADAALDPVTENIPEKVKEMTGGRGADLAIIAAGADNILDQACECVHKCGEIGIVAMITNKIPFYCYSVVFSELKIYGAMCYESGDFAEAMEMINTDLDLTDYVTQEMDGIEKTQEGLDILSRKKEDVVKVLIKIGE</sequence>